<keyword evidence="12" id="KW-0457">Lysine biosynthesis</keyword>
<evidence type="ECO:0000256" key="10">
    <source>
        <dbReference type="ARBA" id="ARBA00022833"/>
    </source>
</evidence>
<dbReference type="InterPro" id="IPR036264">
    <property type="entry name" value="Bact_exopeptidase_dim_dom"/>
</dbReference>
<evidence type="ECO:0000259" key="15">
    <source>
        <dbReference type="Pfam" id="PF07687"/>
    </source>
</evidence>
<evidence type="ECO:0000313" key="16">
    <source>
        <dbReference type="EMBL" id="ACB85426.1"/>
    </source>
</evidence>
<organism evidence="16 17">
    <name type="scientific">Natranaerobius thermophilus (strain ATCC BAA-1301 / DSM 18059 / JW/NM-WN-LF)</name>
    <dbReference type="NCBI Taxonomy" id="457570"/>
    <lineage>
        <taxon>Bacteria</taxon>
        <taxon>Bacillati</taxon>
        <taxon>Bacillota</taxon>
        <taxon>Clostridia</taxon>
        <taxon>Natranaerobiales</taxon>
        <taxon>Natranaerobiaceae</taxon>
        <taxon>Natranaerobius</taxon>
    </lineage>
</organism>
<dbReference type="GO" id="GO:0009089">
    <property type="term" value="P:lysine biosynthetic process via diaminopimelate"/>
    <property type="evidence" value="ECO:0007669"/>
    <property type="project" value="UniProtKB-UniPathway"/>
</dbReference>
<feature type="domain" description="Peptidase M20 dimerisation" evidence="15">
    <location>
        <begin position="179"/>
        <end position="287"/>
    </location>
</feature>
<dbReference type="InterPro" id="IPR011650">
    <property type="entry name" value="Peptidase_M20_dimer"/>
</dbReference>
<keyword evidence="7" id="KW-0028">Amino-acid biosynthesis</keyword>
<dbReference type="eggNOG" id="COG0624">
    <property type="taxonomic scope" value="Bacteria"/>
</dbReference>
<dbReference type="InterPro" id="IPR001261">
    <property type="entry name" value="ArgE/DapE_CS"/>
</dbReference>
<dbReference type="OrthoDB" id="9792335at2"/>
<proteinExistence type="inferred from homology"/>
<evidence type="ECO:0000256" key="9">
    <source>
        <dbReference type="ARBA" id="ARBA00022801"/>
    </source>
</evidence>
<keyword evidence="10" id="KW-0862">Zinc</keyword>
<protein>
    <recommendedName>
        <fullName evidence="6">Probable succinyl-diaminopimelate desuccinylase</fullName>
        <ecNumber evidence="5">3.5.1.18</ecNumber>
    </recommendedName>
</protein>
<evidence type="ECO:0000256" key="11">
    <source>
        <dbReference type="ARBA" id="ARBA00022915"/>
    </source>
</evidence>
<dbReference type="GO" id="GO:0019877">
    <property type="term" value="P:diaminopimelate biosynthetic process"/>
    <property type="evidence" value="ECO:0007669"/>
    <property type="project" value="UniProtKB-KW"/>
</dbReference>
<reference evidence="16 17" key="2">
    <citation type="journal article" date="2011" name="J. Bacteriol.">
        <title>Complete genome sequence of the anaerobic, halophilic alkalithermophile Natranaerobius thermophilus JW/NM-WN-LF.</title>
        <authorList>
            <person name="Zhao B."/>
            <person name="Mesbah N.M."/>
            <person name="Dalin E."/>
            <person name="Goodwin L."/>
            <person name="Nolan M."/>
            <person name="Pitluck S."/>
            <person name="Chertkov O."/>
            <person name="Brettin T.S."/>
            <person name="Han J."/>
            <person name="Larimer F.W."/>
            <person name="Land M.L."/>
            <person name="Hauser L."/>
            <person name="Kyrpides N."/>
            <person name="Wiegel J."/>
        </authorList>
    </citation>
    <scope>NUCLEOTIDE SEQUENCE [LARGE SCALE GENOMIC DNA]</scope>
    <source>
        <strain evidence="17">ATCC BAA-1301 / DSM 18059 / JW/NM-WN-LF</strain>
    </source>
</reference>
<dbReference type="FunCoup" id="B2A609">
    <property type="interactions" value="327"/>
</dbReference>
<dbReference type="Gene3D" id="3.30.70.360">
    <property type="match status" value="1"/>
</dbReference>
<keyword evidence="17" id="KW-1185">Reference proteome</keyword>
<dbReference type="CDD" id="cd08659">
    <property type="entry name" value="M20_ArgE_DapE-like"/>
    <property type="match status" value="1"/>
</dbReference>
<evidence type="ECO:0000256" key="5">
    <source>
        <dbReference type="ARBA" id="ARBA00011921"/>
    </source>
</evidence>
<dbReference type="PROSITE" id="PS00758">
    <property type="entry name" value="ARGE_DAPE_CPG2_1"/>
    <property type="match status" value="1"/>
</dbReference>
<dbReference type="KEGG" id="nth:Nther_1854"/>
<sequence length="396" mass="43587">MHSNIPIDREEILNLAFELIKIESHKEVDYQENKIAEWIKSKFQKEGIESETVAVDNADGRLNVMAYLPKKSDQISLMFNGHTDTVPPYGMSIDPFKPEIKEGKLYGRGAVDMKGGIAAFMATMFALKRANIELPGGLAFAGVIDEEQSCRGTEYIVKNGPVPDMVVVAEPTDMKVCPAHKGMEWIEVTFKGQASHGSRPREGINAVLLASEFSLKVQNELLPKLEQRHHEIAGQASINVGKIQGGDDPNIVPDTCVVQLDRRWLPDETIESITEEVTELANKVTKNNSKGKYSVRGMREATAALLNTPHSTDVNSSLVQEALHIVSHVFPDREPGPVAFKGWSDAAQLSNNLGTKGIVVGPGNIAQAHATLEYIDVEEIVKSVHVYYELAKKFCT</sequence>
<accession>B2A609</accession>
<dbReference type="Gene3D" id="3.40.630.10">
    <property type="entry name" value="Zn peptidases"/>
    <property type="match status" value="1"/>
</dbReference>
<dbReference type="EC" id="3.5.1.18" evidence="5"/>
<dbReference type="UniPathway" id="UPA00034">
    <property type="reaction ID" value="UER00021"/>
</dbReference>
<gene>
    <name evidence="16" type="ordered locus">Nther_1854</name>
</gene>
<dbReference type="Proteomes" id="UP000001683">
    <property type="component" value="Chromosome"/>
</dbReference>
<dbReference type="HOGENOM" id="CLU_021802_2_0_9"/>
<comment type="pathway">
    <text evidence="3">Amino-acid biosynthesis; L-lysine biosynthesis via DAP pathway; LL-2,6-diaminopimelate from (S)-tetrahydrodipicolinate (succinylase route): step 3/3.</text>
</comment>
<dbReference type="Pfam" id="PF07687">
    <property type="entry name" value="M20_dimer"/>
    <property type="match status" value="1"/>
</dbReference>
<evidence type="ECO:0000256" key="1">
    <source>
        <dbReference type="ARBA" id="ARBA00001941"/>
    </source>
</evidence>
<dbReference type="STRING" id="457570.Nther_1854"/>
<dbReference type="Pfam" id="PF01546">
    <property type="entry name" value="Peptidase_M20"/>
    <property type="match status" value="1"/>
</dbReference>
<evidence type="ECO:0000256" key="14">
    <source>
        <dbReference type="ARBA" id="ARBA00051301"/>
    </source>
</evidence>
<keyword evidence="13" id="KW-0170">Cobalt</keyword>
<dbReference type="GO" id="GO:0046872">
    <property type="term" value="F:metal ion binding"/>
    <property type="evidence" value="ECO:0007669"/>
    <property type="project" value="UniProtKB-KW"/>
</dbReference>
<evidence type="ECO:0000256" key="7">
    <source>
        <dbReference type="ARBA" id="ARBA00022605"/>
    </source>
</evidence>
<evidence type="ECO:0000256" key="6">
    <source>
        <dbReference type="ARBA" id="ARBA00016853"/>
    </source>
</evidence>
<comment type="similarity">
    <text evidence="4">Belongs to the peptidase M20A family.</text>
</comment>
<comment type="catalytic activity">
    <reaction evidence="14">
        <text>N-succinyl-(2S,6S)-2,6-diaminopimelate + H2O = (2S,6S)-2,6-diaminopimelate + succinate</text>
        <dbReference type="Rhea" id="RHEA:22608"/>
        <dbReference type="ChEBI" id="CHEBI:15377"/>
        <dbReference type="ChEBI" id="CHEBI:30031"/>
        <dbReference type="ChEBI" id="CHEBI:57609"/>
        <dbReference type="ChEBI" id="CHEBI:58087"/>
        <dbReference type="EC" id="3.5.1.18"/>
    </reaction>
</comment>
<evidence type="ECO:0000256" key="13">
    <source>
        <dbReference type="ARBA" id="ARBA00023285"/>
    </source>
</evidence>
<comment type="cofactor">
    <cofactor evidence="2">
        <name>Zn(2+)</name>
        <dbReference type="ChEBI" id="CHEBI:29105"/>
    </cofactor>
</comment>
<evidence type="ECO:0000256" key="2">
    <source>
        <dbReference type="ARBA" id="ARBA00001947"/>
    </source>
</evidence>
<dbReference type="NCBIfam" id="TIGR01910">
    <property type="entry name" value="DapE-ArgE"/>
    <property type="match status" value="1"/>
</dbReference>
<dbReference type="GO" id="GO:0009014">
    <property type="term" value="F:succinyl-diaminopimelate desuccinylase activity"/>
    <property type="evidence" value="ECO:0007669"/>
    <property type="project" value="UniProtKB-EC"/>
</dbReference>
<dbReference type="PANTHER" id="PTHR43808">
    <property type="entry name" value="ACETYLORNITHINE DEACETYLASE"/>
    <property type="match status" value="1"/>
</dbReference>
<dbReference type="InterPro" id="IPR002933">
    <property type="entry name" value="Peptidase_M20"/>
</dbReference>
<evidence type="ECO:0000256" key="8">
    <source>
        <dbReference type="ARBA" id="ARBA00022723"/>
    </source>
</evidence>
<dbReference type="AlphaFoldDB" id="B2A609"/>
<dbReference type="InterPro" id="IPR010182">
    <property type="entry name" value="ArgE/DapE"/>
</dbReference>
<name>B2A609_NATTJ</name>
<evidence type="ECO:0000313" key="17">
    <source>
        <dbReference type="Proteomes" id="UP000001683"/>
    </source>
</evidence>
<dbReference type="RefSeq" id="WP_012448291.1">
    <property type="nucleotide sequence ID" value="NC_010718.1"/>
</dbReference>
<comment type="cofactor">
    <cofactor evidence="1">
        <name>Co(2+)</name>
        <dbReference type="ChEBI" id="CHEBI:48828"/>
    </cofactor>
</comment>
<dbReference type="InterPro" id="IPR050072">
    <property type="entry name" value="Peptidase_M20A"/>
</dbReference>
<evidence type="ECO:0000256" key="3">
    <source>
        <dbReference type="ARBA" id="ARBA00005130"/>
    </source>
</evidence>
<evidence type="ECO:0000256" key="12">
    <source>
        <dbReference type="ARBA" id="ARBA00023154"/>
    </source>
</evidence>
<dbReference type="PANTHER" id="PTHR43808:SF8">
    <property type="entry name" value="PEPTIDASE M20 DIMERISATION DOMAIN-CONTAINING PROTEIN"/>
    <property type="match status" value="1"/>
</dbReference>
<dbReference type="SUPFAM" id="SSF55031">
    <property type="entry name" value="Bacterial exopeptidase dimerisation domain"/>
    <property type="match status" value="1"/>
</dbReference>
<keyword evidence="8" id="KW-0479">Metal-binding</keyword>
<evidence type="ECO:0000256" key="4">
    <source>
        <dbReference type="ARBA" id="ARBA00006247"/>
    </source>
</evidence>
<dbReference type="SUPFAM" id="SSF53187">
    <property type="entry name" value="Zn-dependent exopeptidases"/>
    <property type="match status" value="1"/>
</dbReference>
<dbReference type="InParanoid" id="B2A609"/>
<dbReference type="EMBL" id="CP001034">
    <property type="protein sequence ID" value="ACB85426.1"/>
    <property type="molecule type" value="Genomic_DNA"/>
</dbReference>
<keyword evidence="9" id="KW-0378">Hydrolase</keyword>
<reference evidence="16 17" key="1">
    <citation type="submission" date="2008-04" db="EMBL/GenBank/DDBJ databases">
        <title>Complete sequence of chromosome of Natranaerobius thermophilus JW/NM-WN-LF.</title>
        <authorList>
            <consortium name="US DOE Joint Genome Institute"/>
            <person name="Copeland A."/>
            <person name="Lucas S."/>
            <person name="Lapidus A."/>
            <person name="Glavina del Rio T."/>
            <person name="Dalin E."/>
            <person name="Tice H."/>
            <person name="Bruce D."/>
            <person name="Goodwin L."/>
            <person name="Pitluck S."/>
            <person name="Chertkov O."/>
            <person name="Brettin T."/>
            <person name="Detter J.C."/>
            <person name="Han C."/>
            <person name="Kuske C.R."/>
            <person name="Schmutz J."/>
            <person name="Larimer F."/>
            <person name="Land M."/>
            <person name="Hauser L."/>
            <person name="Kyrpides N."/>
            <person name="Lykidis A."/>
            <person name="Mesbah N.M."/>
            <person name="Wiegel J."/>
        </authorList>
    </citation>
    <scope>NUCLEOTIDE SEQUENCE [LARGE SCALE GENOMIC DNA]</scope>
    <source>
        <strain evidence="17">ATCC BAA-1301 / DSM 18059 / JW/NM-WN-LF</strain>
    </source>
</reference>
<keyword evidence="11" id="KW-0220">Diaminopimelate biosynthesis</keyword>